<keyword evidence="1" id="KW-0812">Transmembrane</keyword>
<dbReference type="PANTHER" id="PTHR35867">
    <property type="entry name" value="PROTEIN RSEC"/>
    <property type="match status" value="1"/>
</dbReference>
<dbReference type="PANTHER" id="PTHR35867:SF1">
    <property type="entry name" value="PROTEIN RSEC"/>
    <property type="match status" value="1"/>
</dbReference>
<gene>
    <name evidence="2" type="ORF">PbJCM13498_25520</name>
</gene>
<dbReference type="Pfam" id="PF04246">
    <property type="entry name" value="RseC_MucC"/>
    <property type="match status" value="1"/>
</dbReference>
<accession>A0A5M4B0J5</accession>
<feature type="transmembrane region" description="Helical" evidence="1">
    <location>
        <begin position="77"/>
        <end position="98"/>
    </location>
</feature>
<keyword evidence="1" id="KW-0472">Membrane</keyword>
<keyword evidence="1" id="KW-1133">Transmembrane helix</keyword>
<dbReference type="Proteomes" id="UP000391834">
    <property type="component" value="Unassembled WGS sequence"/>
</dbReference>
<proteinExistence type="predicted"/>
<name>A0A5M4B0J5_9BACT</name>
<dbReference type="AlphaFoldDB" id="A0A5M4B0J5"/>
<keyword evidence="3" id="KW-1185">Reference proteome</keyword>
<feature type="transmembrane region" description="Helical" evidence="1">
    <location>
        <begin position="104"/>
        <end position="124"/>
    </location>
</feature>
<reference evidence="2 3" key="1">
    <citation type="submission" date="2019-10" db="EMBL/GenBank/DDBJ databases">
        <title>Prolixibacter strains distinguished by the presence of nitrate reductase genes were adept at nitrate-dependent anaerobic corrosion of metallic iron and carbon steel.</title>
        <authorList>
            <person name="Iino T."/>
            <person name="Shono N."/>
            <person name="Ito K."/>
            <person name="Nakamura R."/>
            <person name="Sueoka K."/>
            <person name="Harayama S."/>
            <person name="Ohkuma M."/>
        </authorList>
    </citation>
    <scope>NUCLEOTIDE SEQUENCE [LARGE SCALE GENOMIC DNA]</scope>
    <source>
        <strain evidence="2 3">JCM 13498</strain>
    </source>
</reference>
<dbReference type="EMBL" id="BLAX01000001">
    <property type="protein sequence ID" value="GET33689.1"/>
    <property type="molecule type" value="Genomic_DNA"/>
</dbReference>
<protein>
    <recommendedName>
        <fullName evidence="4">Fis family transcriptional regulator</fullName>
    </recommendedName>
</protein>
<dbReference type="InterPro" id="IPR007359">
    <property type="entry name" value="SigmaE_reg_RseC_MucC"/>
</dbReference>
<comment type="caution">
    <text evidence="2">The sequence shown here is derived from an EMBL/GenBank/DDBJ whole genome shotgun (WGS) entry which is preliminary data.</text>
</comment>
<dbReference type="RefSeq" id="WP_025864240.1">
    <property type="nucleotide sequence ID" value="NZ_BLAX01000001.1"/>
</dbReference>
<evidence type="ECO:0008006" key="4">
    <source>
        <dbReference type="Google" id="ProtNLM"/>
    </source>
</evidence>
<sequence length="140" mass="15588">MENKGNIFHRGVVKFVDDHRIVVGIVSQSACVSCQVGGSCNMSDMKEKEVEIENWNGTYSRGEFVEVIASESQGFRALFVAYILPLIILLFTLIILLQTTGDESLAALAALGILVPYYGILYLLKEKIKQTLNFSIRKLN</sequence>
<evidence type="ECO:0000313" key="2">
    <source>
        <dbReference type="EMBL" id="GET33689.1"/>
    </source>
</evidence>
<organism evidence="2 3">
    <name type="scientific">Prolixibacter bellariivorans</name>
    <dbReference type="NCBI Taxonomy" id="314319"/>
    <lineage>
        <taxon>Bacteria</taxon>
        <taxon>Pseudomonadati</taxon>
        <taxon>Bacteroidota</taxon>
        <taxon>Bacteroidia</taxon>
        <taxon>Marinilabiliales</taxon>
        <taxon>Prolixibacteraceae</taxon>
        <taxon>Prolixibacter</taxon>
    </lineage>
</organism>
<evidence type="ECO:0000256" key="1">
    <source>
        <dbReference type="SAM" id="Phobius"/>
    </source>
</evidence>
<dbReference type="OrthoDB" id="1120636at2"/>
<evidence type="ECO:0000313" key="3">
    <source>
        <dbReference type="Proteomes" id="UP000391834"/>
    </source>
</evidence>